<dbReference type="AlphaFoldDB" id="A0A0K1JJM0"/>
<dbReference type="SUPFAM" id="SSF51735">
    <property type="entry name" value="NAD(P)-binding Rossmann-fold domains"/>
    <property type="match status" value="1"/>
</dbReference>
<evidence type="ECO:0000313" key="2">
    <source>
        <dbReference type="EMBL" id="AKU16917.1"/>
    </source>
</evidence>
<evidence type="ECO:0000256" key="1">
    <source>
        <dbReference type="SAM" id="MobiDB-lite"/>
    </source>
</evidence>
<proteinExistence type="predicted"/>
<organism evidence="2 3">
    <name type="scientific">Luteipulveratus mongoliensis</name>
    <dbReference type="NCBI Taxonomy" id="571913"/>
    <lineage>
        <taxon>Bacteria</taxon>
        <taxon>Bacillati</taxon>
        <taxon>Actinomycetota</taxon>
        <taxon>Actinomycetes</taxon>
        <taxon>Micrococcales</taxon>
        <taxon>Dermacoccaceae</taxon>
        <taxon>Luteipulveratus</taxon>
    </lineage>
</organism>
<evidence type="ECO:0000313" key="3">
    <source>
        <dbReference type="Proteomes" id="UP000066480"/>
    </source>
</evidence>
<reference evidence="2 3" key="1">
    <citation type="submission" date="2015-03" db="EMBL/GenBank/DDBJ databases">
        <title>Luteipulveratus halotolerans sp. nov., a novel actinobacterium (Dermacoccaceae) from Sarawak, Malaysia.</title>
        <authorList>
            <person name="Juboi H."/>
            <person name="Basik A."/>
            <person name="Shamsul S.S."/>
            <person name="Arnold P."/>
            <person name="Schmitt E.K."/>
            <person name="Sanglier J.-J."/>
            <person name="Yeo T."/>
        </authorList>
    </citation>
    <scope>NUCLEOTIDE SEQUENCE [LARGE SCALE GENOMIC DNA]</scope>
    <source>
        <strain evidence="2 3">MN07-A0370</strain>
    </source>
</reference>
<protein>
    <submittedName>
        <fullName evidence="2">Dehydrogenase</fullName>
    </submittedName>
</protein>
<dbReference type="InterPro" id="IPR036291">
    <property type="entry name" value="NAD(P)-bd_dom_sf"/>
</dbReference>
<dbReference type="STRING" id="571913.VV02_15355"/>
<name>A0A0K1JJM0_9MICO</name>
<accession>A0A0K1JJM0</accession>
<keyword evidence="3" id="KW-1185">Reference proteome</keyword>
<dbReference type="KEGG" id="lmoi:VV02_15355"/>
<dbReference type="Gene3D" id="3.40.50.720">
    <property type="entry name" value="NAD(P)-binding Rossmann-like Domain"/>
    <property type="match status" value="1"/>
</dbReference>
<dbReference type="OrthoDB" id="128220at2"/>
<dbReference type="EMBL" id="CP011112">
    <property type="protein sequence ID" value="AKU16917.1"/>
    <property type="molecule type" value="Genomic_DNA"/>
</dbReference>
<dbReference type="Proteomes" id="UP000066480">
    <property type="component" value="Chromosome"/>
</dbReference>
<dbReference type="RefSeq" id="WP_052592795.1">
    <property type="nucleotide sequence ID" value="NZ_CP011112.1"/>
</dbReference>
<feature type="region of interest" description="Disordered" evidence="1">
    <location>
        <begin position="291"/>
        <end position="311"/>
    </location>
</feature>
<sequence>MSAGRPLRFGLIGVDSPHAPQFTRLLGDGLHGEVAGARITHAWKGEPAADFPLGLDRVDAFADEVALLGVQLCTTPEEVADAVDALLVVAADARTHPAYFERVAPTGKPVYVDTRFALTTQAAKRMLATARVHGCTPLAGSPKRFAPEFVQVLGDTPISRLVLDGPLPTQPGHPDLSWYGFHLADLAVATLGPDPVLVDAPAGGSVTVTWADGRTAHIDGEPTWSPVTTGTLHRAAGASSEFALTAGQSMLTGLLANLVDSCRNGVPNVSEAEILATVAIVEGPHVSRTTGAPAVIGPTTQPLEVGDAAGS</sequence>
<gene>
    <name evidence="2" type="ORF">VV02_15355</name>
</gene>